<sequence>MVEAEFTVKRYLTEFSLETEELLAEYDLGSFDLSKFQVEFDEPNTENPMFDCYTIKEKNVEFLREYLTNEPKWDFINRTYFIEAHAILTSSPTPRPCCT</sequence>
<dbReference type="Pfam" id="PF24731">
    <property type="entry name" value="DUF7683"/>
    <property type="match status" value="1"/>
</dbReference>
<protein>
    <recommendedName>
        <fullName evidence="1">DUF7683 domain-containing protein</fullName>
    </recommendedName>
</protein>
<dbReference type="EMBL" id="LYBM01000019">
    <property type="protein sequence ID" value="ODA33077.1"/>
    <property type="molecule type" value="Genomic_DNA"/>
</dbReference>
<dbReference type="OrthoDB" id="7064829at2"/>
<keyword evidence="3" id="KW-1185">Reference proteome</keyword>
<name>A0A1C3EIM0_9GAMM</name>
<dbReference type="RefSeq" id="WP_068902401.1">
    <property type="nucleotide sequence ID" value="NZ_JBHUIF010000002.1"/>
</dbReference>
<reference evidence="2 3" key="1">
    <citation type="submission" date="2016-05" db="EMBL/GenBank/DDBJ databases">
        <title>Genomic Taxonomy of the Vibrionaceae.</title>
        <authorList>
            <person name="Gomez-Gil B."/>
            <person name="Enciso-Ibarra J."/>
        </authorList>
    </citation>
    <scope>NUCLEOTIDE SEQUENCE [LARGE SCALE GENOMIC DNA]</scope>
    <source>
        <strain evidence="2 3">CAIM 1920</strain>
    </source>
</reference>
<evidence type="ECO:0000313" key="2">
    <source>
        <dbReference type="EMBL" id="ODA33077.1"/>
    </source>
</evidence>
<accession>A0A1C3EIM0</accession>
<dbReference type="Proteomes" id="UP000094936">
    <property type="component" value="Unassembled WGS sequence"/>
</dbReference>
<dbReference type="InterPro" id="IPR056100">
    <property type="entry name" value="DUF7683"/>
</dbReference>
<dbReference type="AlphaFoldDB" id="A0A1C3EIM0"/>
<dbReference type="STRING" id="1080227.A8L45_11580"/>
<feature type="domain" description="DUF7683" evidence="1">
    <location>
        <begin position="9"/>
        <end position="83"/>
    </location>
</feature>
<evidence type="ECO:0000313" key="3">
    <source>
        <dbReference type="Proteomes" id="UP000094936"/>
    </source>
</evidence>
<organism evidence="2 3">
    <name type="scientific">Veronia pacifica</name>
    <dbReference type="NCBI Taxonomy" id="1080227"/>
    <lineage>
        <taxon>Bacteria</taxon>
        <taxon>Pseudomonadati</taxon>
        <taxon>Pseudomonadota</taxon>
        <taxon>Gammaproteobacteria</taxon>
        <taxon>Vibrionales</taxon>
        <taxon>Vibrionaceae</taxon>
        <taxon>Veronia</taxon>
    </lineage>
</organism>
<gene>
    <name evidence="2" type="ORF">A8L45_11580</name>
</gene>
<proteinExistence type="predicted"/>
<comment type="caution">
    <text evidence="2">The sequence shown here is derived from an EMBL/GenBank/DDBJ whole genome shotgun (WGS) entry which is preliminary data.</text>
</comment>
<evidence type="ECO:0000259" key="1">
    <source>
        <dbReference type="Pfam" id="PF24731"/>
    </source>
</evidence>